<organism evidence="2 3">
    <name type="scientific">Streptomyces daliensis</name>
    <dbReference type="NCBI Taxonomy" id="299421"/>
    <lineage>
        <taxon>Bacteria</taxon>
        <taxon>Bacillati</taxon>
        <taxon>Actinomycetota</taxon>
        <taxon>Actinomycetes</taxon>
        <taxon>Kitasatosporales</taxon>
        <taxon>Streptomycetaceae</taxon>
        <taxon>Streptomyces</taxon>
    </lineage>
</organism>
<proteinExistence type="predicted"/>
<feature type="non-terminal residue" evidence="2">
    <location>
        <position position="130"/>
    </location>
</feature>
<gene>
    <name evidence="2" type="ORF">KDA82_41050</name>
</gene>
<comment type="caution">
    <text evidence="2">The sequence shown here is derived from an EMBL/GenBank/DDBJ whole genome shotgun (WGS) entry which is preliminary data.</text>
</comment>
<dbReference type="AlphaFoldDB" id="A0A8T4J7L6"/>
<evidence type="ECO:0000313" key="3">
    <source>
        <dbReference type="Proteomes" id="UP000675554"/>
    </source>
</evidence>
<sequence>GFEGSLAIESKAHGFALTLSDVKFDSAAAEITADVTRGGTTEDDVPLATVTVTRSMTDMATELTEEAGEVFGSATYAGATGDLLTVVQKTKPTPTDPEPTEPEPTAPGPTDPEPTDGPTSPEPTDEPTSP</sequence>
<dbReference type="Proteomes" id="UP000675554">
    <property type="component" value="Unassembled WGS sequence"/>
</dbReference>
<dbReference type="EMBL" id="JAGSMN010002407">
    <property type="protein sequence ID" value="MBR7679212.1"/>
    <property type="molecule type" value="Genomic_DNA"/>
</dbReference>
<name>A0A8T4J7L6_9ACTN</name>
<evidence type="ECO:0000313" key="2">
    <source>
        <dbReference type="EMBL" id="MBR7679212.1"/>
    </source>
</evidence>
<reference evidence="2" key="1">
    <citation type="submission" date="2021-04" db="EMBL/GenBank/DDBJ databases">
        <title>Sequencing of actinobacteria type strains.</title>
        <authorList>
            <person name="Nguyen G.-S."/>
            <person name="Wentzel A."/>
        </authorList>
    </citation>
    <scope>NUCLEOTIDE SEQUENCE</scope>
    <source>
        <strain evidence="2">DSM 42095</strain>
    </source>
</reference>
<protein>
    <submittedName>
        <fullName evidence="2">HtaA domain-containing protein</fullName>
    </submittedName>
</protein>
<keyword evidence="3" id="KW-1185">Reference proteome</keyword>
<feature type="non-terminal residue" evidence="2">
    <location>
        <position position="1"/>
    </location>
</feature>
<evidence type="ECO:0000256" key="1">
    <source>
        <dbReference type="SAM" id="MobiDB-lite"/>
    </source>
</evidence>
<accession>A0A8T4J7L6</accession>
<feature type="compositionally biased region" description="Pro residues" evidence="1">
    <location>
        <begin position="94"/>
        <end position="112"/>
    </location>
</feature>
<feature type="region of interest" description="Disordered" evidence="1">
    <location>
        <begin position="86"/>
        <end position="130"/>
    </location>
</feature>